<feature type="region of interest" description="Disordered" evidence="1">
    <location>
        <begin position="418"/>
        <end position="449"/>
    </location>
</feature>
<name>A0A6C0D2C3_9ZZZZ</name>
<dbReference type="EMBL" id="MN739530">
    <property type="protein sequence ID" value="QHT10928.1"/>
    <property type="molecule type" value="Genomic_DNA"/>
</dbReference>
<reference evidence="2" key="1">
    <citation type="journal article" date="2020" name="Nature">
        <title>Giant virus diversity and host interactions through global metagenomics.</title>
        <authorList>
            <person name="Schulz F."/>
            <person name="Roux S."/>
            <person name="Paez-Espino D."/>
            <person name="Jungbluth S."/>
            <person name="Walsh D.A."/>
            <person name="Denef V.J."/>
            <person name="McMahon K.D."/>
            <person name="Konstantinidis K.T."/>
            <person name="Eloe-Fadrosh E.A."/>
            <person name="Kyrpides N.C."/>
            <person name="Woyke T."/>
        </authorList>
    </citation>
    <scope>NUCLEOTIDE SEQUENCE</scope>
    <source>
        <strain evidence="2">GVMAG-M-3300023174-111</strain>
    </source>
</reference>
<organism evidence="2">
    <name type="scientific">viral metagenome</name>
    <dbReference type="NCBI Taxonomy" id="1070528"/>
    <lineage>
        <taxon>unclassified sequences</taxon>
        <taxon>metagenomes</taxon>
        <taxon>organismal metagenomes</taxon>
    </lineage>
</organism>
<proteinExistence type="predicted"/>
<dbReference type="AlphaFoldDB" id="A0A6C0D2C3"/>
<protein>
    <submittedName>
        <fullName evidence="2">Uncharacterized protein</fullName>
    </submittedName>
</protein>
<accession>A0A6C0D2C3</accession>
<evidence type="ECO:0000313" key="2">
    <source>
        <dbReference type="EMBL" id="QHT10928.1"/>
    </source>
</evidence>
<sequence>MAFVYEKPFDSTISKPLAVSACSIPFQNLTSTVSSERNRNTFGFILYKQSHNGKRCYNEFSSYSILDGLHSNNIIQSHEDRVLDILLSHYPNEKCKFAYMTHVMKNIFLSDKMKADFMLAFIKAQRIYHTISRFARTIKFRLSPPRNNEDMFMNPIDRNHKNVISILQHGQLYLFTITDLKRIIDMALSNSPWFFHEPLPIKNPYNNLHFQKSDLYNIYFFMKSRIIHMSALFHEYFMCNFHLGCFRDENPALIQTAYIKQYIKNIDTNAAVSTILKIFSKMKYAKHPIEIDPDFPKERLVSIMLPYLKMYYYSAFSFDVMIKQANTIRLKSALREFYRFNPMFGRKMIDLKNRKIKFNDTHKPYKFSSTLMDFKTSHLAEPDVLDELLENGSVEHVVSNPVVMPSSNGIRVEVVAVEREPSEDGDGNSDSGSDISDLDDERNEEMYDP</sequence>
<evidence type="ECO:0000256" key="1">
    <source>
        <dbReference type="SAM" id="MobiDB-lite"/>
    </source>
</evidence>
<feature type="compositionally biased region" description="Acidic residues" evidence="1">
    <location>
        <begin position="436"/>
        <end position="449"/>
    </location>
</feature>